<evidence type="ECO:0000259" key="3">
    <source>
        <dbReference type="Pfam" id="PF13649"/>
    </source>
</evidence>
<dbReference type="EMBL" id="VCQU01000001">
    <property type="protein sequence ID" value="NMN93697.1"/>
    <property type="molecule type" value="Genomic_DNA"/>
</dbReference>
<keyword evidence="1 4" id="KW-0489">Methyltransferase</keyword>
<evidence type="ECO:0000256" key="1">
    <source>
        <dbReference type="ARBA" id="ARBA00022603"/>
    </source>
</evidence>
<dbReference type="RefSeq" id="WP_169584396.1">
    <property type="nucleotide sequence ID" value="NZ_VCQU01000001.1"/>
</dbReference>
<dbReference type="InterPro" id="IPR029063">
    <property type="entry name" value="SAM-dependent_MTases_sf"/>
</dbReference>
<dbReference type="PANTHER" id="PTHR43861">
    <property type="entry name" value="TRANS-ACONITATE 2-METHYLTRANSFERASE-RELATED"/>
    <property type="match status" value="1"/>
</dbReference>
<dbReference type="AlphaFoldDB" id="A0A848KCB0"/>
<organism evidence="4 5">
    <name type="scientific">Antrihabitans stalactiti</name>
    <dbReference type="NCBI Taxonomy" id="2584121"/>
    <lineage>
        <taxon>Bacteria</taxon>
        <taxon>Bacillati</taxon>
        <taxon>Actinomycetota</taxon>
        <taxon>Actinomycetes</taxon>
        <taxon>Mycobacteriales</taxon>
        <taxon>Nocardiaceae</taxon>
        <taxon>Antrihabitans</taxon>
    </lineage>
</organism>
<dbReference type="CDD" id="cd02440">
    <property type="entry name" value="AdoMet_MTases"/>
    <property type="match status" value="1"/>
</dbReference>
<name>A0A848KCB0_9NOCA</name>
<dbReference type="Gene3D" id="3.40.50.150">
    <property type="entry name" value="Vaccinia Virus protein VP39"/>
    <property type="match status" value="1"/>
</dbReference>
<keyword evidence="2 4" id="KW-0808">Transferase</keyword>
<dbReference type="SUPFAM" id="SSF53335">
    <property type="entry name" value="S-adenosyl-L-methionine-dependent methyltransferases"/>
    <property type="match status" value="1"/>
</dbReference>
<accession>A0A848KCB0</accession>
<evidence type="ECO:0000256" key="2">
    <source>
        <dbReference type="ARBA" id="ARBA00022679"/>
    </source>
</evidence>
<dbReference type="Pfam" id="PF13649">
    <property type="entry name" value="Methyltransf_25"/>
    <property type="match status" value="1"/>
</dbReference>
<feature type="domain" description="Methyltransferase" evidence="3">
    <location>
        <begin position="35"/>
        <end position="126"/>
    </location>
</feature>
<evidence type="ECO:0000313" key="4">
    <source>
        <dbReference type="EMBL" id="NMN93697.1"/>
    </source>
</evidence>
<protein>
    <submittedName>
        <fullName evidence="4">Class I SAM-dependent methyltransferase</fullName>
    </submittedName>
</protein>
<dbReference type="Proteomes" id="UP000535543">
    <property type="component" value="Unassembled WGS sequence"/>
</dbReference>
<dbReference type="PANTHER" id="PTHR43861:SF1">
    <property type="entry name" value="TRANS-ACONITATE 2-METHYLTRANSFERASE"/>
    <property type="match status" value="1"/>
</dbReference>
<sequence length="258" mass="27958">MADWDGAGYAHISALQRTMAEYSLAAVQVRGDERVLDVGCGDGYITRSIAGRLPRGSVLGVDPSPRMIETAVQASEPPNVDFAVGDVTTMTYADEFDLVVSFNALHWVRAQETAYRNIANALVPTGRVLVQFVCASERPSVEQVAMDVSADPRWSGAFTDFTPPFVHIEPTALATIVGSAGLTVTSSDVVDREWDFGSREAFAQWCTVGFADWTARIDPADVPAFVDAVVSRYEAVVGKPGFFRFMQLRAELAVAQRG</sequence>
<keyword evidence="5" id="KW-1185">Reference proteome</keyword>
<gene>
    <name evidence="4" type="ORF">FGL95_01420</name>
</gene>
<reference evidence="4 5" key="1">
    <citation type="submission" date="2019-05" db="EMBL/GenBank/DDBJ databases">
        <authorList>
            <person name="Lee S.D."/>
        </authorList>
    </citation>
    <scope>NUCLEOTIDE SEQUENCE [LARGE SCALE GENOMIC DNA]</scope>
    <source>
        <strain evidence="4 5">YC2-7</strain>
    </source>
</reference>
<dbReference type="GO" id="GO:0032259">
    <property type="term" value="P:methylation"/>
    <property type="evidence" value="ECO:0007669"/>
    <property type="project" value="UniProtKB-KW"/>
</dbReference>
<dbReference type="InterPro" id="IPR041698">
    <property type="entry name" value="Methyltransf_25"/>
</dbReference>
<proteinExistence type="predicted"/>
<reference evidence="4 5" key="2">
    <citation type="submission" date="2020-06" db="EMBL/GenBank/DDBJ databases">
        <title>Antribacter stalactiti gen. nov., sp. nov., a new member of the family Nacardiaceae isolated from a cave.</title>
        <authorList>
            <person name="Kim I.S."/>
        </authorList>
    </citation>
    <scope>NUCLEOTIDE SEQUENCE [LARGE SCALE GENOMIC DNA]</scope>
    <source>
        <strain evidence="4 5">YC2-7</strain>
    </source>
</reference>
<evidence type="ECO:0000313" key="5">
    <source>
        <dbReference type="Proteomes" id="UP000535543"/>
    </source>
</evidence>
<dbReference type="GO" id="GO:0008168">
    <property type="term" value="F:methyltransferase activity"/>
    <property type="evidence" value="ECO:0007669"/>
    <property type="project" value="UniProtKB-KW"/>
</dbReference>
<comment type="caution">
    <text evidence="4">The sequence shown here is derived from an EMBL/GenBank/DDBJ whole genome shotgun (WGS) entry which is preliminary data.</text>
</comment>